<protein>
    <submittedName>
        <fullName evidence="1">tRNA A64-2'-O-ribosylphosphate transferase</fullName>
    </submittedName>
</protein>
<evidence type="ECO:0000313" key="2">
    <source>
        <dbReference type="Proteomes" id="UP001165960"/>
    </source>
</evidence>
<dbReference type="Proteomes" id="UP001165960">
    <property type="component" value="Unassembled WGS sequence"/>
</dbReference>
<keyword evidence="1" id="KW-0808">Transferase</keyword>
<name>A0ACC2U1L0_9FUNG</name>
<organism evidence="1 2">
    <name type="scientific">Entomophthora muscae</name>
    <dbReference type="NCBI Taxonomy" id="34485"/>
    <lineage>
        <taxon>Eukaryota</taxon>
        <taxon>Fungi</taxon>
        <taxon>Fungi incertae sedis</taxon>
        <taxon>Zoopagomycota</taxon>
        <taxon>Entomophthoromycotina</taxon>
        <taxon>Entomophthoromycetes</taxon>
        <taxon>Entomophthorales</taxon>
        <taxon>Entomophthoraceae</taxon>
        <taxon>Entomophthora</taxon>
    </lineage>
</organism>
<sequence>MFVLGCGADVKYEHPARASDWDTELHVPPKIVGPSEKKLIAERLDSFANKLLTSGADMRSICEAIKKPLRPIWITPQSKIHKGFEATNHNVTPQPHNEEVDDIPPTDAFLEAVNFSPIVCMSVSDPEKDGLPLAIKLSDSESPSTSFIYIQGAADDEETWARGLAYTQFWGHYDTFLSLIDSEAAIEKYIYTLVTKENEEPSESSMGSGKFDLIGMTNLAVGGWISGKPPKCWESFDIVINCTDSHHSGFDEATQIPSHKCYTMLSIPEGKKGQGQLSLALPKVVAWVREKAGGFIERKPRILCHCAQGVDRSVGVALTLLVEFLDETGTLNFNRTRPKVDKATIQRQLLSMTRYRSQIRPSRATLKKVNDFFMSHQ</sequence>
<accession>A0ACC2U1L0</accession>
<evidence type="ECO:0000313" key="1">
    <source>
        <dbReference type="EMBL" id="KAJ9080889.1"/>
    </source>
</evidence>
<dbReference type="EMBL" id="QTSX02001513">
    <property type="protein sequence ID" value="KAJ9080889.1"/>
    <property type="molecule type" value="Genomic_DNA"/>
</dbReference>
<reference evidence="1" key="1">
    <citation type="submission" date="2022-04" db="EMBL/GenBank/DDBJ databases">
        <title>Genome of the entomopathogenic fungus Entomophthora muscae.</title>
        <authorList>
            <person name="Elya C."/>
            <person name="Lovett B.R."/>
            <person name="Lee E."/>
            <person name="Macias A.M."/>
            <person name="Hajek A.E."/>
            <person name="De Bivort B.L."/>
            <person name="Kasson M.T."/>
            <person name="De Fine Licht H.H."/>
            <person name="Stajich J.E."/>
        </authorList>
    </citation>
    <scope>NUCLEOTIDE SEQUENCE</scope>
    <source>
        <strain evidence="1">Berkeley</strain>
    </source>
</reference>
<proteinExistence type="predicted"/>
<keyword evidence="2" id="KW-1185">Reference proteome</keyword>
<comment type="caution">
    <text evidence="1">The sequence shown here is derived from an EMBL/GenBank/DDBJ whole genome shotgun (WGS) entry which is preliminary data.</text>
</comment>
<gene>
    <name evidence="1" type="primary">RIT1_4</name>
    <name evidence="1" type="ORF">DSO57_1020102</name>
</gene>